<sequence length="348" mass="37745">MAGDLTPRGGHATRTAAATAVNPGATGHATAWSVASGPRGRAASSNEWRKRLEIAFFVAPALLLFALFVVVPVVQAARYSVFKWNGLGPLDDFVGLQNYTNALADTIFQRAITNNLTIAALSIAIQLPIGLLIALLLNRKFRGQTAMRVIVFVPYVLAEVVAGVVWKLMLQPEGAVNAFLETIGLGAFTQLWVGDSGVALWTVMAVLTWKYVGLAIVLLLAGLQGVPEDLHEAAQIDGASWWQAQRKITIPLLGPTIRTWMFLSMIGSLQLFDMVWILTKGGPDNATVTMATYLIKQGTERSQYGYSSAVAIILFVISFVLATLFQTFVLNRDAGEDKTAKRRKKVAR</sequence>
<evidence type="ECO:0000259" key="8">
    <source>
        <dbReference type="PROSITE" id="PS50928"/>
    </source>
</evidence>
<gene>
    <name evidence="9" type="ORF">NP075_05780</name>
</gene>
<feature type="domain" description="ABC transmembrane type-1" evidence="8">
    <location>
        <begin position="112"/>
        <end position="325"/>
    </location>
</feature>
<organism evidence="9 10">
    <name type="scientific">Cellulomonas wangsupingiae</name>
    <dbReference type="NCBI Taxonomy" id="2968085"/>
    <lineage>
        <taxon>Bacteria</taxon>
        <taxon>Bacillati</taxon>
        <taxon>Actinomycetota</taxon>
        <taxon>Actinomycetes</taxon>
        <taxon>Micrococcales</taxon>
        <taxon>Cellulomonadaceae</taxon>
        <taxon>Cellulomonas</taxon>
    </lineage>
</organism>
<feature type="transmembrane region" description="Helical" evidence="7">
    <location>
        <begin position="116"/>
        <end position="137"/>
    </location>
</feature>
<dbReference type="PROSITE" id="PS50928">
    <property type="entry name" value="ABC_TM1"/>
    <property type="match status" value="1"/>
</dbReference>
<dbReference type="InterPro" id="IPR035906">
    <property type="entry name" value="MetI-like_sf"/>
</dbReference>
<evidence type="ECO:0000256" key="6">
    <source>
        <dbReference type="ARBA" id="ARBA00023136"/>
    </source>
</evidence>
<evidence type="ECO:0000256" key="2">
    <source>
        <dbReference type="ARBA" id="ARBA00022448"/>
    </source>
</evidence>
<dbReference type="Gene3D" id="1.10.3720.10">
    <property type="entry name" value="MetI-like"/>
    <property type="match status" value="1"/>
</dbReference>
<dbReference type="InterPro" id="IPR051393">
    <property type="entry name" value="ABC_transporter_permease"/>
</dbReference>
<dbReference type="Pfam" id="PF00528">
    <property type="entry name" value="BPD_transp_1"/>
    <property type="match status" value="1"/>
</dbReference>
<accession>A0ABY5K701</accession>
<dbReference type="Proteomes" id="UP001317322">
    <property type="component" value="Chromosome"/>
</dbReference>
<feature type="transmembrane region" description="Helical" evidence="7">
    <location>
        <begin position="149"/>
        <end position="169"/>
    </location>
</feature>
<keyword evidence="5 7" id="KW-1133">Transmembrane helix</keyword>
<comment type="similarity">
    <text evidence="7">Belongs to the binding-protein-dependent transport system permease family.</text>
</comment>
<comment type="subcellular location">
    <subcellularLocation>
        <location evidence="1 7">Cell membrane</location>
        <topology evidence="1 7">Multi-pass membrane protein</topology>
    </subcellularLocation>
</comment>
<keyword evidence="10" id="KW-1185">Reference proteome</keyword>
<keyword evidence="6 7" id="KW-0472">Membrane</keyword>
<keyword evidence="2 7" id="KW-0813">Transport</keyword>
<dbReference type="RefSeq" id="WP_227564599.1">
    <property type="nucleotide sequence ID" value="NZ_CP101989.1"/>
</dbReference>
<protein>
    <submittedName>
        <fullName evidence="9">Sugar ABC transporter permease</fullName>
    </submittedName>
</protein>
<dbReference type="InterPro" id="IPR000515">
    <property type="entry name" value="MetI-like"/>
</dbReference>
<evidence type="ECO:0000256" key="3">
    <source>
        <dbReference type="ARBA" id="ARBA00022475"/>
    </source>
</evidence>
<evidence type="ECO:0000313" key="10">
    <source>
        <dbReference type="Proteomes" id="UP001317322"/>
    </source>
</evidence>
<evidence type="ECO:0000256" key="4">
    <source>
        <dbReference type="ARBA" id="ARBA00022692"/>
    </source>
</evidence>
<dbReference type="PANTHER" id="PTHR30193:SF37">
    <property type="entry name" value="INNER MEMBRANE ABC TRANSPORTER PERMEASE PROTEIN YCJO"/>
    <property type="match status" value="1"/>
</dbReference>
<feature type="transmembrane region" description="Helical" evidence="7">
    <location>
        <begin position="198"/>
        <end position="221"/>
    </location>
</feature>
<evidence type="ECO:0000256" key="7">
    <source>
        <dbReference type="RuleBase" id="RU363032"/>
    </source>
</evidence>
<feature type="transmembrane region" description="Helical" evidence="7">
    <location>
        <begin position="304"/>
        <end position="325"/>
    </location>
</feature>
<proteinExistence type="inferred from homology"/>
<keyword evidence="4 7" id="KW-0812">Transmembrane</keyword>
<evidence type="ECO:0000313" key="9">
    <source>
        <dbReference type="EMBL" id="UUI66226.1"/>
    </source>
</evidence>
<dbReference type="CDD" id="cd06261">
    <property type="entry name" value="TM_PBP2"/>
    <property type="match status" value="1"/>
</dbReference>
<evidence type="ECO:0000256" key="1">
    <source>
        <dbReference type="ARBA" id="ARBA00004651"/>
    </source>
</evidence>
<feature type="transmembrane region" description="Helical" evidence="7">
    <location>
        <begin position="260"/>
        <end position="279"/>
    </location>
</feature>
<feature type="transmembrane region" description="Helical" evidence="7">
    <location>
        <begin position="54"/>
        <end position="74"/>
    </location>
</feature>
<name>A0ABY5K701_9CELL</name>
<dbReference type="PANTHER" id="PTHR30193">
    <property type="entry name" value="ABC TRANSPORTER PERMEASE PROTEIN"/>
    <property type="match status" value="1"/>
</dbReference>
<evidence type="ECO:0000256" key="5">
    <source>
        <dbReference type="ARBA" id="ARBA00022989"/>
    </source>
</evidence>
<dbReference type="EMBL" id="CP101989">
    <property type="protein sequence ID" value="UUI66226.1"/>
    <property type="molecule type" value="Genomic_DNA"/>
</dbReference>
<keyword evidence="3" id="KW-1003">Cell membrane</keyword>
<reference evidence="9 10" key="1">
    <citation type="submission" date="2022-07" db="EMBL/GenBank/DDBJ databases">
        <title>Novel species in genus cellulomonas.</title>
        <authorList>
            <person name="Ye L."/>
        </authorList>
    </citation>
    <scope>NUCLEOTIDE SEQUENCE [LARGE SCALE GENOMIC DNA]</scope>
    <source>
        <strain evidence="10">zg-Y908</strain>
    </source>
</reference>
<dbReference type="SUPFAM" id="SSF161098">
    <property type="entry name" value="MetI-like"/>
    <property type="match status" value="1"/>
</dbReference>